<feature type="binding site" evidence="6">
    <location>
        <position position="192"/>
    </location>
    <ligand>
        <name>ATP</name>
        <dbReference type="ChEBI" id="CHEBI:30616"/>
    </ligand>
</feature>
<comment type="similarity">
    <text evidence="1">Belongs to the protein kinase superfamily. CMGC Ser/Thr protein kinase family. CDC2/CDKX subfamily.</text>
</comment>
<feature type="compositionally biased region" description="Basic and acidic residues" evidence="7">
    <location>
        <begin position="648"/>
        <end position="658"/>
    </location>
</feature>
<feature type="region of interest" description="Disordered" evidence="7">
    <location>
        <begin position="1"/>
        <end position="41"/>
    </location>
</feature>
<evidence type="ECO:0000313" key="10">
    <source>
        <dbReference type="Proteomes" id="UP000827721"/>
    </source>
</evidence>
<dbReference type="InterPro" id="IPR000719">
    <property type="entry name" value="Prot_kinase_dom"/>
</dbReference>
<keyword evidence="5 6" id="KW-0067">ATP-binding</keyword>
<dbReference type="PANTHER" id="PTHR24056">
    <property type="entry name" value="CELL DIVISION PROTEIN KINASE"/>
    <property type="match status" value="1"/>
</dbReference>
<dbReference type="InterPro" id="IPR050108">
    <property type="entry name" value="CDK"/>
</dbReference>
<feature type="region of interest" description="Disordered" evidence="7">
    <location>
        <begin position="609"/>
        <end position="696"/>
    </location>
</feature>
<feature type="region of interest" description="Disordered" evidence="7">
    <location>
        <begin position="565"/>
        <end position="590"/>
    </location>
</feature>
<dbReference type="PROSITE" id="PS00108">
    <property type="entry name" value="PROTEIN_KINASE_ST"/>
    <property type="match status" value="1"/>
</dbReference>
<dbReference type="Proteomes" id="UP000827721">
    <property type="component" value="Unassembled WGS sequence"/>
</dbReference>
<dbReference type="PROSITE" id="PS50011">
    <property type="entry name" value="PROTEIN_KINASE_DOM"/>
    <property type="match status" value="1"/>
</dbReference>
<evidence type="ECO:0000256" key="4">
    <source>
        <dbReference type="ARBA" id="ARBA00022777"/>
    </source>
</evidence>
<accession>A0ABQ8IKQ3</accession>
<comment type="caution">
    <text evidence="9">The sequence shown here is derived from an EMBL/GenBank/DDBJ whole genome shotgun (WGS) entry which is preliminary data.</text>
</comment>
<evidence type="ECO:0000256" key="7">
    <source>
        <dbReference type="SAM" id="MobiDB-lite"/>
    </source>
</evidence>
<keyword evidence="2" id="KW-0808">Transferase</keyword>
<dbReference type="Gene3D" id="3.30.200.20">
    <property type="entry name" value="Phosphorylase Kinase, domain 1"/>
    <property type="match status" value="1"/>
</dbReference>
<dbReference type="PANTHER" id="PTHR24056:SF380">
    <property type="entry name" value="PROTEIN KINASE DOMAIN-CONTAINING PROTEIN"/>
    <property type="match status" value="1"/>
</dbReference>
<reference evidence="9 10" key="1">
    <citation type="submission" date="2021-02" db="EMBL/GenBank/DDBJ databases">
        <title>Plant Genome Project.</title>
        <authorList>
            <person name="Zhang R.-G."/>
        </authorList>
    </citation>
    <scope>NUCLEOTIDE SEQUENCE [LARGE SCALE GENOMIC DNA]</scope>
    <source>
        <tissue evidence="9">Leaves</tissue>
    </source>
</reference>
<evidence type="ECO:0000259" key="8">
    <source>
        <dbReference type="PROSITE" id="PS50011"/>
    </source>
</evidence>
<evidence type="ECO:0000256" key="1">
    <source>
        <dbReference type="ARBA" id="ARBA00006485"/>
    </source>
</evidence>
<evidence type="ECO:0000256" key="3">
    <source>
        <dbReference type="ARBA" id="ARBA00022741"/>
    </source>
</evidence>
<name>A0ABQ8IKQ3_9ROSI</name>
<organism evidence="9 10">
    <name type="scientific">Xanthoceras sorbifolium</name>
    <dbReference type="NCBI Taxonomy" id="99658"/>
    <lineage>
        <taxon>Eukaryota</taxon>
        <taxon>Viridiplantae</taxon>
        <taxon>Streptophyta</taxon>
        <taxon>Embryophyta</taxon>
        <taxon>Tracheophyta</taxon>
        <taxon>Spermatophyta</taxon>
        <taxon>Magnoliopsida</taxon>
        <taxon>eudicotyledons</taxon>
        <taxon>Gunneridae</taxon>
        <taxon>Pentapetalae</taxon>
        <taxon>rosids</taxon>
        <taxon>malvids</taxon>
        <taxon>Sapindales</taxon>
        <taxon>Sapindaceae</taxon>
        <taxon>Xanthoceroideae</taxon>
        <taxon>Xanthoceras</taxon>
    </lineage>
</organism>
<evidence type="ECO:0000256" key="2">
    <source>
        <dbReference type="ARBA" id="ARBA00022679"/>
    </source>
</evidence>
<gene>
    <name evidence="9" type="ORF">JRO89_XS01G0178600</name>
</gene>
<dbReference type="PROSITE" id="PS00107">
    <property type="entry name" value="PROTEIN_KINASE_ATP"/>
    <property type="match status" value="1"/>
</dbReference>
<protein>
    <recommendedName>
        <fullName evidence="8">Protein kinase domain-containing protein</fullName>
    </recommendedName>
</protein>
<keyword evidence="10" id="KW-1185">Reference proteome</keyword>
<dbReference type="InterPro" id="IPR011009">
    <property type="entry name" value="Kinase-like_dom_sf"/>
</dbReference>
<dbReference type="EMBL" id="JAFEMO010000001">
    <property type="protein sequence ID" value="KAH7576939.1"/>
    <property type="molecule type" value="Genomic_DNA"/>
</dbReference>
<feature type="region of interest" description="Disordered" evidence="7">
    <location>
        <begin position="713"/>
        <end position="743"/>
    </location>
</feature>
<feature type="compositionally biased region" description="Basic and acidic residues" evidence="7">
    <location>
        <begin position="10"/>
        <end position="23"/>
    </location>
</feature>
<dbReference type="SUPFAM" id="SSF56112">
    <property type="entry name" value="Protein kinase-like (PK-like)"/>
    <property type="match status" value="1"/>
</dbReference>
<feature type="domain" description="Protein kinase" evidence="8">
    <location>
        <begin position="163"/>
        <end position="447"/>
    </location>
</feature>
<dbReference type="SMART" id="SM00220">
    <property type="entry name" value="S_TKc"/>
    <property type="match status" value="1"/>
</dbReference>
<dbReference type="InterPro" id="IPR008271">
    <property type="entry name" value="Ser/Thr_kinase_AS"/>
</dbReference>
<dbReference type="CDD" id="cd07840">
    <property type="entry name" value="STKc_CDK9_like"/>
    <property type="match status" value="1"/>
</dbReference>
<evidence type="ECO:0000256" key="6">
    <source>
        <dbReference type="PROSITE-ProRule" id="PRU10141"/>
    </source>
</evidence>
<dbReference type="InterPro" id="IPR017441">
    <property type="entry name" value="Protein_kinase_ATP_BS"/>
</dbReference>
<dbReference type="Pfam" id="PF00069">
    <property type="entry name" value="Pkinase"/>
    <property type="match status" value="1"/>
</dbReference>
<dbReference type="Gene3D" id="1.10.510.10">
    <property type="entry name" value="Transferase(Phosphotransferase) domain 1"/>
    <property type="match status" value="1"/>
</dbReference>
<evidence type="ECO:0000313" key="9">
    <source>
        <dbReference type="EMBL" id="KAH7576939.1"/>
    </source>
</evidence>
<keyword evidence="4" id="KW-0418">Kinase</keyword>
<sequence>MGGKCSKPTAVDDSRESPVERPARKVSLNTGVGRVGSSRRRDDVVRLKDKADTNDVKVMLIDKKVNGSNRFSDNHKTQNIKIGDQAEMKKFDDRIEKKKVDDIIEKKTIEKHEVTVINHHHPGVGRLPKALEGEQVAAGWPTWLAAVAGEAIKGWIPRRANTFEKLNKIGQGTYSNVYRARDVIHDKIVALKKVRFDNHDPESIKFMAREICILRRLNHPNVIKLEGLIASPTASSLYLIFEYMEHDLVGLASLPGIKFTEPQVKCYMKQLLRGLEHCHSHHVLHRDIKGSNLLIDDSGVLKIADFGLASFFDPNNSIPMTSRVVTLWYRPPELLLGASHYEVAVDLWSAGCILGELFAGKPILPGKTEVEQLHRIFKLCGSPSEDYWRKSKLPHSTVFKPVQPYRRRLAETFKDFSASTLGLMETLLSVDPAHRGTATSALNSEFFTTQPLACDPSSLPKYPPSKEIDAKLRDEESRSHESFWQRAIAGRDHRDDLGRSGRKDSLAIPTNANAELGATMQRRSLTNTKGRSEMFVSHKESTFVIDPPRQSQAVKEVNRDFLEHQRKKVSHSGPLVQGPTWGKVGKRHDDPPMVSTRANLSTLSGFVASRTVLPDDRREKSGPLQPGTAKHVGRSQASYSEFASAGKQEGRRNIHETADSPQGGAGKATVREPTMHSRGSKGNKIYVSGPLLPSNDVDQMLKDHDRQIQEFARRTRLDKTKLSKTHNQGMQPDNPTFVSRLRA</sequence>
<feature type="compositionally biased region" description="Polar residues" evidence="7">
    <location>
        <begin position="725"/>
        <end position="737"/>
    </location>
</feature>
<proteinExistence type="inferred from homology"/>
<evidence type="ECO:0000256" key="5">
    <source>
        <dbReference type="ARBA" id="ARBA00022840"/>
    </source>
</evidence>
<keyword evidence="3 6" id="KW-0547">Nucleotide-binding</keyword>